<accession>A0ABR5EYV3</accession>
<evidence type="ECO:0000256" key="3">
    <source>
        <dbReference type="ARBA" id="ARBA00022801"/>
    </source>
</evidence>
<evidence type="ECO:0000256" key="4">
    <source>
        <dbReference type="RuleBase" id="RU003476"/>
    </source>
</evidence>
<dbReference type="GO" id="GO:0016787">
    <property type="term" value="F:hydrolase activity"/>
    <property type="evidence" value="ECO:0007669"/>
    <property type="project" value="UniProtKB-KW"/>
</dbReference>
<dbReference type="EMBL" id="JWIO01000070">
    <property type="protein sequence ID" value="KLL09628.1"/>
    <property type="molecule type" value="Genomic_DNA"/>
</dbReference>
<protein>
    <submittedName>
        <fullName evidence="6">NUDIX hydrolase</fullName>
    </submittedName>
</protein>
<evidence type="ECO:0000259" key="5">
    <source>
        <dbReference type="PROSITE" id="PS51462"/>
    </source>
</evidence>
<dbReference type="RefSeq" id="WP_047225194.1">
    <property type="nucleotide sequence ID" value="NZ_JWIO01000070.1"/>
</dbReference>
<name>A0ABR5EYV3_9ACTN</name>
<evidence type="ECO:0000313" key="7">
    <source>
        <dbReference type="Proteomes" id="UP000035425"/>
    </source>
</evidence>
<dbReference type="Proteomes" id="UP000035425">
    <property type="component" value="Unassembled WGS sequence"/>
</dbReference>
<dbReference type="InterPro" id="IPR015797">
    <property type="entry name" value="NUDIX_hydrolase-like_dom_sf"/>
</dbReference>
<comment type="caution">
    <text evidence="6">The sequence shown here is derived from an EMBL/GenBank/DDBJ whole genome shotgun (WGS) entry which is preliminary data.</text>
</comment>
<dbReference type="InterPro" id="IPR020084">
    <property type="entry name" value="NUDIX_hydrolase_CS"/>
</dbReference>
<dbReference type="Pfam" id="PF00293">
    <property type="entry name" value="NUDIX"/>
    <property type="match status" value="1"/>
</dbReference>
<dbReference type="InterPro" id="IPR020476">
    <property type="entry name" value="Nudix_hydrolase"/>
</dbReference>
<dbReference type="PROSITE" id="PS51462">
    <property type="entry name" value="NUDIX"/>
    <property type="match status" value="1"/>
</dbReference>
<dbReference type="PRINTS" id="PR00502">
    <property type="entry name" value="NUDIXFAMILY"/>
</dbReference>
<dbReference type="PANTHER" id="PTHR43046:SF14">
    <property type="entry name" value="MUTT_NUDIX FAMILY PROTEIN"/>
    <property type="match status" value="1"/>
</dbReference>
<organism evidence="6 7">
    <name type="scientific">Protofrankia coriariae</name>
    <dbReference type="NCBI Taxonomy" id="1562887"/>
    <lineage>
        <taxon>Bacteria</taxon>
        <taxon>Bacillati</taxon>
        <taxon>Actinomycetota</taxon>
        <taxon>Actinomycetes</taxon>
        <taxon>Frankiales</taxon>
        <taxon>Frankiaceae</taxon>
        <taxon>Protofrankia</taxon>
    </lineage>
</organism>
<dbReference type="InterPro" id="IPR000086">
    <property type="entry name" value="NUDIX_hydrolase_dom"/>
</dbReference>
<dbReference type="SUPFAM" id="SSF55811">
    <property type="entry name" value="Nudix"/>
    <property type="match status" value="1"/>
</dbReference>
<gene>
    <name evidence="6" type="ORF">FrCorBMG51_23575</name>
</gene>
<comment type="similarity">
    <text evidence="2 4">Belongs to the Nudix hydrolase family.</text>
</comment>
<evidence type="ECO:0000256" key="1">
    <source>
        <dbReference type="ARBA" id="ARBA00001946"/>
    </source>
</evidence>
<dbReference type="PANTHER" id="PTHR43046">
    <property type="entry name" value="GDP-MANNOSE MANNOSYL HYDROLASE"/>
    <property type="match status" value="1"/>
</dbReference>
<dbReference type="Gene3D" id="3.90.79.10">
    <property type="entry name" value="Nucleoside Triphosphate Pyrophosphohydrolase"/>
    <property type="match status" value="1"/>
</dbReference>
<keyword evidence="7" id="KW-1185">Reference proteome</keyword>
<evidence type="ECO:0000256" key="2">
    <source>
        <dbReference type="ARBA" id="ARBA00005582"/>
    </source>
</evidence>
<reference evidence="6 7" key="1">
    <citation type="submission" date="2014-12" db="EMBL/GenBank/DDBJ databases">
        <title>Frankia sp. BMG5.1 draft genome.</title>
        <authorList>
            <person name="Gtari M."/>
            <person name="Ghodhbane-Gtari F."/>
            <person name="Nouioui I."/>
            <person name="Ktari A."/>
            <person name="Hezbri K."/>
            <person name="Mimouni W."/>
            <person name="Sbissi I."/>
            <person name="Ayari A."/>
            <person name="Yamanaka T."/>
            <person name="Normand P."/>
            <person name="Tisa L.S."/>
            <person name="Boudabous A."/>
        </authorList>
    </citation>
    <scope>NUCLEOTIDE SEQUENCE [LARGE SCALE GENOMIC DNA]</scope>
    <source>
        <strain evidence="6 7">BMG5.1</strain>
    </source>
</reference>
<dbReference type="PROSITE" id="PS00893">
    <property type="entry name" value="NUDIX_BOX"/>
    <property type="match status" value="1"/>
</dbReference>
<keyword evidence="3 4" id="KW-0378">Hydrolase</keyword>
<proteinExistence type="inferred from homology"/>
<feature type="domain" description="Nudix hydrolase" evidence="5">
    <location>
        <begin position="1"/>
        <end position="130"/>
    </location>
</feature>
<comment type="cofactor">
    <cofactor evidence="1">
        <name>Mg(2+)</name>
        <dbReference type="ChEBI" id="CHEBI:18420"/>
    </cofactor>
</comment>
<evidence type="ECO:0000313" key="6">
    <source>
        <dbReference type="EMBL" id="KLL09628.1"/>
    </source>
</evidence>
<sequence>MIEVSARLVAFTEDRLLLANHRGQTWYFLPGGNVEPGESVETALRRETNEETGLRVRDIEFLGCVEHLYDEGGTSFHEINLLFAAQVPWGTDIGSREDGIDIVSVAFHDLPTLDVRPAATTVVITDWVTSRRPSWKPAP</sequence>